<proteinExistence type="predicted"/>
<evidence type="ECO:0000313" key="2">
    <source>
        <dbReference type="Proteomes" id="UP000324222"/>
    </source>
</evidence>
<dbReference type="EMBL" id="VSRR010009104">
    <property type="protein sequence ID" value="MPC49809.1"/>
    <property type="molecule type" value="Genomic_DNA"/>
</dbReference>
<dbReference type="Proteomes" id="UP000324222">
    <property type="component" value="Unassembled WGS sequence"/>
</dbReference>
<gene>
    <name evidence="1" type="ORF">E2C01_043623</name>
</gene>
<keyword evidence="2" id="KW-1185">Reference proteome</keyword>
<reference evidence="1 2" key="1">
    <citation type="submission" date="2019-05" db="EMBL/GenBank/DDBJ databases">
        <title>Another draft genome of Portunus trituberculatus and its Hox gene families provides insights of decapod evolution.</title>
        <authorList>
            <person name="Jeong J.-H."/>
            <person name="Song I."/>
            <person name="Kim S."/>
            <person name="Choi T."/>
            <person name="Kim D."/>
            <person name="Ryu S."/>
            <person name="Kim W."/>
        </authorList>
    </citation>
    <scope>NUCLEOTIDE SEQUENCE [LARGE SCALE GENOMIC DNA]</scope>
    <source>
        <tissue evidence="1">Muscle</tissue>
    </source>
</reference>
<sequence>MKAGVRVSLPARCMLADRCTSLNTDESLKRSCLLLDLADNTFPRVTEGHNPAPDDLFACRSDPGSPVRLRWWESGVVRVFVGSVGGRVARGGRVNPITGKVFVNWRPPRPRHD</sequence>
<comment type="caution">
    <text evidence="1">The sequence shown here is derived from an EMBL/GenBank/DDBJ whole genome shotgun (WGS) entry which is preliminary data.</text>
</comment>
<organism evidence="1 2">
    <name type="scientific">Portunus trituberculatus</name>
    <name type="common">Swimming crab</name>
    <name type="synonym">Neptunus trituberculatus</name>
    <dbReference type="NCBI Taxonomy" id="210409"/>
    <lineage>
        <taxon>Eukaryota</taxon>
        <taxon>Metazoa</taxon>
        <taxon>Ecdysozoa</taxon>
        <taxon>Arthropoda</taxon>
        <taxon>Crustacea</taxon>
        <taxon>Multicrustacea</taxon>
        <taxon>Malacostraca</taxon>
        <taxon>Eumalacostraca</taxon>
        <taxon>Eucarida</taxon>
        <taxon>Decapoda</taxon>
        <taxon>Pleocyemata</taxon>
        <taxon>Brachyura</taxon>
        <taxon>Eubrachyura</taxon>
        <taxon>Portunoidea</taxon>
        <taxon>Portunidae</taxon>
        <taxon>Portuninae</taxon>
        <taxon>Portunus</taxon>
    </lineage>
</organism>
<protein>
    <submittedName>
        <fullName evidence="1">Uncharacterized protein</fullName>
    </submittedName>
</protein>
<accession>A0A5B7FX74</accession>
<name>A0A5B7FX74_PORTR</name>
<evidence type="ECO:0000313" key="1">
    <source>
        <dbReference type="EMBL" id="MPC49809.1"/>
    </source>
</evidence>
<dbReference type="AlphaFoldDB" id="A0A5B7FX74"/>